<proteinExistence type="predicted"/>
<sequence length="289" mass="31057">MRAGALEAALSPSLGGALLGFSAYGADLLRRTPHGATDPLAMASFPLVPYANRIAEGRFVFDGAAHQLPLNFGDHPHSIHGFGWQAKWTAMETGPAHVTLIHDHAGNAGWPWAYRAEQRIALTPSHLSTSLSLLNESDRPMPAGLGFHPYFAADARTRLSFAADRLWLSTPGMLPEREAPADTLGDWSQPAPVQGESLIDNIYSGWSGTAMIMRGDGLRLTLRGEGADWLHVYRPPGEAFFCLEPVTHMPDAINRDGMAVLTPGERLTVGMTIAVDKDDEALSDSAAIA</sequence>
<name>A0A494W140_9SPHN</name>
<dbReference type="Pfam" id="PF01263">
    <property type="entry name" value="Aldose_epim"/>
    <property type="match status" value="1"/>
</dbReference>
<dbReference type="EMBL" id="AP018664">
    <property type="protein sequence ID" value="BBD96898.1"/>
    <property type="molecule type" value="Genomic_DNA"/>
</dbReference>
<dbReference type="InterPro" id="IPR008183">
    <property type="entry name" value="Aldose_1/G6P_1-epimerase"/>
</dbReference>
<evidence type="ECO:0000313" key="2">
    <source>
        <dbReference type="Proteomes" id="UP000279959"/>
    </source>
</evidence>
<dbReference type="KEGG" id="sami:SAMIE_1003990"/>
<dbReference type="Proteomes" id="UP000279959">
    <property type="component" value="Chromosome"/>
</dbReference>
<dbReference type="RefSeq" id="WP_083952399.1">
    <property type="nucleotide sequence ID" value="NZ_AP018664.1"/>
</dbReference>
<dbReference type="SUPFAM" id="SSF74650">
    <property type="entry name" value="Galactose mutarotase-like"/>
    <property type="match status" value="1"/>
</dbReference>
<protein>
    <submittedName>
        <fullName evidence="1">Aldose 1-epimerase</fullName>
    </submittedName>
</protein>
<dbReference type="GO" id="GO:0016853">
    <property type="term" value="F:isomerase activity"/>
    <property type="evidence" value="ECO:0007669"/>
    <property type="project" value="InterPro"/>
</dbReference>
<dbReference type="InterPro" id="IPR011013">
    <property type="entry name" value="Gal_mutarotase_sf_dom"/>
</dbReference>
<dbReference type="GO" id="GO:0005975">
    <property type="term" value="P:carbohydrate metabolic process"/>
    <property type="evidence" value="ECO:0007669"/>
    <property type="project" value="InterPro"/>
</dbReference>
<dbReference type="AlphaFoldDB" id="A0A494W140"/>
<accession>A0A494W140</accession>
<keyword evidence="2" id="KW-1185">Reference proteome</keyword>
<dbReference type="CDD" id="cd09021">
    <property type="entry name" value="Aldose_epim_Ec_YphB"/>
    <property type="match status" value="1"/>
</dbReference>
<dbReference type="Gene3D" id="2.70.98.10">
    <property type="match status" value="1"/>
</dbReference>
<gene>
    <name evidence="1" type="ORF">SAMIE_1003990</name>
</gene>
<organism evidence="1 2">
    <name type="scientific">Sphingobium amiense</name>
    <dbReference type="NCBI Taxonomy" id="135719"/>
    <lineage>
        <taxon>Bacteria</taxon>
        <taxon>Pseudomonadati</taxon>
        <taxon>Pseudomonadota</taxon>
        <taxon>Alphaproteobacteria</taxon>
        <taxon>Sphingomonadales</taxon>
        <taxon>Sphingomonadaceae</taxon>
        <taxon>Sphingobium</taxon>
    </lineage>
</organism>
<dbReference type="GO" id="GO:0030246">
    <property type="term" value="F:carbohydrate binding"/>
    <property type="evidence" value="ECO:0007669"/>
    <property type="project" value="InterPro"/>
</dbReference>
<dbReference type="InterPro" id="IPR014718">
    <property type="entry name" value="GH-type_carb-bd"/>
</dbReference>
<evidence type="ECO:0000313" key="1">
    <source>
        <dbReference type="EMBL" id="BBD96898.1"/>
    </source>
</evidence>
<reference evidence="1 2" key="1">
    <citation type="submission" date="2018-05" db="EMBL/GenBank/DDBJ databases">
        <title>Complete Genome Sequence of the Nonylphenol-Degrading Bacterium Sphingobium amiense DSM 16289T.</title>
        <authorList>
            <person name="Ootsuka M."/>
            <person name="Nishizawa T."/>
            <person name="Ohta H."/>
        </authorList>
    </citation>
    <scope>NUCLEOTIDE SEQUENCE [LARGE SCALE GENOMIC DNA]</scope>
    <source>
        <strain evidence="1 2">DSM 16289</strain>
    </source>
</reference>